<dbReference type="PANTHER" id="PTHR31793">
    <property type="entry name" value="4-HYDROXYBENZOYL-COA THIOESTERASE FAMILY MEMBER"/>
    <property type="match status" value="1"/>
</dbReference>
<sequence length="240" mass="26282">MPITDAVVHEIAMRWADIDSLNHVNNVVYVDYASEARAVLGEAVADAPVRSMSVRFLQPLLLSREPVAVASAVDGATVTQQIRRRGSDAVFAEIRTELGALRPIPPHPAGGMPFAMAVRRSDLDQSGNVSLPKLFQLVQELRILFVSEQVQQMQAGRFVVGTVAVEQARPVPWRAEPYAARARLTRVGAGSITIESEILDEDAVLVRSTSVMVGFDAQHQRSRRLDDDERAIFEATLDAS</sequence>
<reference evidence="2 3" key="1">
    <citation type="submission" date="2022-08" db="EMBL/GenBank/DDBJ databases">
        <title>novel species in genus Aeromicrobium.</title>
        <authorList>
            <person name="Ye L."/>
        </authorList>
    </citation>
    <scope>NUCLEOTIDE SEQUENCE [LARGE SCALE GENOMIC DNA]</scope>
    <source>
        <strain evidence="3">zg-Y1379</strain>
    </source>
</reference>
<feature type="domain" description="Acyl-ACP thioesterase-like C-terminal" evidence="1">
    <location>
        <begin position="4"/>
        <end position="36"/>
    </location>
</feature>
<dbReference type="CDD" id="cd00586">
    <property type="entry name" value="4HBT"/>
    <property type="match status" value="1"/>
</dbReference>
<dbReference type="Proteomes" id="UP001316184">
    <property type="component" value="Chromosome"/>
</dbReference>
<evidence type="ECO:0000313" key="3">
    <source>
        <dbReference type="Proteomes" id="UP001316184"/>
    </source>
</evidence>
<gene>
    <name evidence="2" type="ORF">NQV15_05240</name>
</gene>
<name>A0ABY5MB88_9ACTN</name>
<dbReference type="PANTHER" id="PTHR31793:SF24">
    <property type="entry name" value="LONG-CHAIN ACYL-COA THIOESTERASE FADM"/>
    <property type="match status" value="1"/>
</dbReference>
<dbReference type="InterPro" id="IPR050563">
    <property type="entry name" value="4-hydroxybenzoyl-CoA_TE"/>
</dbReference>
<dbReference type="Gene3D" id="3.10.129.10">
    <property type="entry name" value="Hotdog Thioesterase"/>
    <property type="match status" value="2"/>
</dbReference>
<dbReference type="EMBL" id="CP102173">
    <property type="protein sequence ID" value="UUP14717.1"/>
    <property type="molecule type" value="Genomic_DNA"/>
</dbReference>
<evidence type="ECO:0000313" key="2">
    <source>
        <dbReference type="EMBL" id="UUP14717.1"/>
    </source>
</evidence>
<dbReference type="Pfam" id="PF20791">
    <property type="entry name" value="Acyl-ACP_TE_C"/>
    <property type="match status" value="1"/>
</dbReference>
<dbReference type="RefSeq" id="WP_232398551.1">
    <property type="nucleotide sequence ID" value="NZ_CP102173.1"/>
</dbReference>
<keyword evidence="3" id="KW-1185">Reference proteome</keyword>
<dbReference type="InterPro" id="IPR029069">
    <property type="entry name" value="HotDog_dom_sf"/>
</dbReference>
<proteinExistence type="predicted"/>
<dbReference type="SUPFAM" id="SSF54637">
    <property type="entry name" value="Thioesterase/thiol ester dehydrase-isomerase"/>
    <property type="match status" value="2"/>
</dbReference>
<protein>
    <submittedName>
        <fullName evidence="2">Acyl-[acyl-carrier-protein] thioesterase</fullName>
    </submittedName>
</protein>
<evidence type="ECO:0000259" key="1">
    <source>
        <dbReference type="Pfam" id="PF20791"/>
    </source>
</evidence>
<dbReference type="InterPro" id="IPR049427">
    <property type="entry name" value="Acyl-ACP_TE_C"/>
</dbReference>
<accession>A0ABY5MB88</accession>
<organism evidence="2 3">
    <name type="scientific">Aeromicrobium wangtongii</name>
    <dbReference type="NCBI Taxonomy" id="2969247"/>
    <lineage>
        <taxon>Bacteria</taxon>
        <taxon>Bacillati</taxon>
        <taxon>Actinomycetota</taxon>
        <taxon>Actinomycetes</taxon>
        <taxon>Propionibacteriales</taxon>
        <taxon>Nocardioidaceae</taxon>
        <taxon>Aeromicrobium</taxon>
    </lineage>
</organism>